<keyword evidence="4" id="KW-0418">Kinase</keyword>
<keyword evidence="4" id="KW-0808">Transferase</keyword>
<dbReference type="InterPro" id="IPR003594">
    <property type="entry name" value="HATPase_dom"/>
</dbReference>
<keyword evidence="5" id="KW-1185">Reference proteome</keyword>
<dbReference type="SMART" id="SM00388">
    <property type="entry name" value="HisKA"/>
    <property type="match status" value="1"/>
</dbReference>
<dbReference type="EC" id="2.7.13.3" evidence="2"/>
<evidence type="ECO:0000313" key="4">
    <source>
        <dbReference type="EMBL" id="SHI34834.1"/>
    </source>
</evidence>
<dbReference type="Gene3D" id="3.30.565.10">
    <property type="entry name" value="Histidine kinase-like ATPase, C-terminal domain"/>
    <property type="match status" value="1"/>
</dbReference>
<dbReference type="PROSITE" id="PS50109">
    <property type="entry name" value="HIS_KIN"/>
    <property type="match status" value="1"/>
</dbReference>
<evidence type="ECO:0000256" key="2">
    <source>
        <dbReference type="ARBA" id="ARBA00012438"/>
    </source>
</evidence>
<dbReference type="GO" id="GO:0000155">
    <property type="term" value="F:phosphorelay sensor kinase activity"/>
    <property type="evidence" value="ECO:0007669"/>
    <property type="project" value="InterPro"/>
</dbReference>
<reference evidence="4 5" key="1">
    <citation type="submission" date="2016-11" db="EMBL/GenBank/DDBJ databases">
        <authorList>
            <person name="Jaros S."/>
            <person name="Januszkiewicz K."/>
            <person name="Wedrychowicz H."/>
        </authorList>
    </citation>
    <scope>NUCLEOTIDE SEQUENCE [LARGE SCALE GENOMIC DNA]</scope>
    <source>
        <strain evidence="4 5">DSM 100565</strain>
    </source>
</reference>
<dbReference type="InterPro" id="IPR005467">
    <property type="entry name" value="His_kinase_dom"/>
</dbReference>
<comment type="catalytic activity">
    <reaction evidence="1">
        <text>ATP + protein L-histidine = ADP + protein N-phospho-L-histidine.</text>
        <dbReference type="EC" id="2.7.13.3"/>
    </reaction>
</comment>
<dbReference type="EMBL" id="FQYO01000001">
    <property type="protein sequence ID" value="SHI34834.1"/>
    <property type="molecule type" value="Genomic_DNA"/>
</dbReference>
<gene>
    <name evidence="4" type="ORF">SAMN05444417_0390</name>
</gene>
<dbReference type="AlphaFoldDB" id="A0A1M6AE51"/>
<evidence type="ECO:0000259" key="3">
    <source>
        <dbReference type="PROSITE" id="PS50109"/>
    </source>
</evidence>
<organism evidence="4 5">
    <name type="scientific">Wenxinia saemankumensis</name>
    <dbReference type="NCBI Taxonomy" id="1447782"/>
    <lineage>
        <taxon>Bacteria</taxon>
        <taxon>Pseudomonadati</taxon>
        <taxon>Pseudomonadota</taxon>
        <taxon>Alphaproteobacteria</taxon>
        <taxon>Rhodobacterales</taxon>
        <taxon>Roseobacteraceae</taxon>
        <taxon>Wenxinia</taxon>
    </lineage>
</organism>
<name>A0A1M6AE51_9RHOB</name>
<dbReference type="PANTHER" id="PTHR43102">
    <property type="entry name" value="SLR1143 PROTEIN"/>
    <property type="match status" value="1"/>
</dbReference>
<feature type="domain" description="Histidine kinase" evidence="3">
    <location>
        <begin position="191"/>
        <end position="405"/>
    </location>
</feature>
<sequence>MNQAVIRFPFPPDEVARLQAIRPVLGPKPFHDPVIAGIVERTRDLLGSPAALASVVEIDHQWFLASTGINVGSTPRSHSLCSRTILSDRPLILTDTLSHEDFSTHPAVTDDPHVRFYAGAPIILRSGSAVGSLCGIDMRPREAPSPEAVAELVGLAAEIARHLDARHERMSASPDAPGPMADDPRNEFLALVGHELRTPLTVMQGNALLLRRRLAGEQERRMIDAIAASGRHLHEMIERVIYFSGLGSERPLLVEDRHPVAELIGSAAAPAAAILGDTRRRLTVSGASGEASVLVDRDQYGLAVSSIISNAAVHGAGDVDVRIDRSTDRGLRVTILDDGPGLPRGVLDGADRPFVVGERLNTRMRGGLGLGLPLARKLMENHGGELSSGFEEGRAYVALTLPAWRGG</sequence>
<evidence type="ECO:0000313" key="5">
    <source>
        <dbReference type="Proteomes" id="UP000184292"/>
    </source>
</evidence>
<dbReference type="STRING" id="1447782.SAMN05444417_0390"/>
<dbReference type="RefSeq" id="WP_073326049.1">
    <property type="nucleotide sequence ID" value="NZ_FQYO01000001.1"/>
</dbReference>
<accession>A0A1M6AE51</accession>
<protein>
    <recommendedName>
        <fullName evidence="2">histidine kinase</fullName>
        <ecNumber evidence="2">2.7.13.3</ecNumber>
    </recommendedName>
</protein>
<dbReference type="Proteomes" id="UP000184292">
    <property type="component" value="Unassembled WGS sequence"/>
</dbReference>
<dbReference type="SMART" id="SM00387">
    <property type="entry name" value="HATPase_c"/>
    <property type="match status" value="1"/>
</dbReference>
<dbReference type="Gene3D" id="3.30.450.40">
    <property type="match status" value="1"/>
</dbReference>
<dbReference type="Pfam" id="PF00512">
    <property type="entry name" value="HisKA"/>
    <property type="match status" value="1"/>
</dbReference>
<dbReference type="CDD" id="cd00082">
    <property type="entry name" value="HisKA"/>
    <property type="match status" value="1"/>
</dbReference>
<dbReference type="Pfam" id="PF01590">
    <property type="entry name" value="GAF"/>
    <property type="match status" value="1"/>
</dbReference>
<proteinExistence type="predicted"/>
<dbReference type="PANTHER" id="PTHR43102:SF2">
    <property type="entry name" value="GAF DOMAIN-CONTAINING PROTEIN"/>
    <property type="match status" value="1"/>
</dbReference>
<dbReference type="SUPFAM" id="SSF55874">
    <property type="entry name" value="ATPase domain of HSP90 chaperone/DNA topoisomerase II/histidine kinase"/>
    <property type="match status" value="1"/>
</dbReference>
<dbReference type="Gene3D" id="1.10.287.130">
    <property type="match status" value="1"/>
</dbReference>
<evidence type="ECO:0000256" key="1">
    <source>
        <dbReference type="ARBA" id="ARBA00000085"/>
    </source>
</evidence>
<dbReference type="InterPro" id="IPR003661">
    <property type="entry name" value="HisK_dim/P_dom"/>
</dbReference>
<dbReference type="SUPFAM" id="SSF55781">
    <property type="entry name" value="GAF domain-like"/>
    <property type="match status" value="1"/>
</dbReference>
<dbReference type="InterPro" id="IPR036097">
    <property type="entry name" value="HisK_dim/P_sf"/>
</dbReference>
<dbReference type="InterPro" id="IPR036890">
    <property type="entry name" value="HATPase_C_sf"/>
</dbReference>
<dbReference type="InterPro" id="IPR003018">
    <property type="entry name" value="GAF"/>
</dbReference>
<dbReference type="InterPro" id="IPR029016">
    <property type="entry name" value="GAF-like_dom_sf"/>
</dbReference>
<dbReference type="Pfam" id="PF02518">
    <property type="entry name" value="HATPase_c"/>
    <property type="match status" value="1"/>
</dbReference>
<dbReference type="SUPFAM" id="SSF47384">
    <property type="entry name" value="Homodimeric domain of signal transducing histidine kinase"/>
    <property type="match status" value="1"/>
</dbReference>